<dbReference type="PROSITE" id="PS51192">
    <property type="entry name" value="HELICASE_ATP_BIND_1"/>
    <property type="match status" value="1"/>
</dbReference>
<keyword evidence="3" id="KW-0547">Nucleotide-binding</keyword>
<proteinExistence type="inferred from homology"/>
<reference evidence="13" key="1">
    <citation type="journal article" date="2020" name="Fungal Divers.">
        <title>Resolving the Mortierellaceae phylogeny through synthesis of multi-gene phylogenetics and phylogenomics.</title>
        <authorList>
            <person name="Vandepol N."/>
            <person name="Liber J."/>
            <person name="Desiro A."/>
            <person name="Na H."/>
            <person name="Kennedy M."/>
            <person name="Barry K."/>
            <person name="Grigoriev I.V."/>
            <person name="Miller A.N."/>
            <person name="O'Donnell K."/>
            <person name="Stajich J.E."/>
            <person name="Bonito G."/>
        </authorList>
    </citation>
    <scope>NUCLEOTIDE SEQUENCE</scope>
    <source>
        <strain evidence="13">NRRL 2769</strain>
    </source>
</reference>
<gene>
    <name evidence="13" type="ORF">BGZ80_008918</name>
</gene>
<keyword evidence="4" id="KW-0378">Hydrolase</keyword>
<feature type="compositionally biased region" description="Acidic residues" evidence="9">
    <location>
        <begin position="1084"/>
        <end position="1101"/>
    </location>
</feature>
<dbReference type="CDD" id="cd18793">
    <property type="entry name" value="SF2_C_SNF"/>
    <property type="match status" value="1"/>
</dbReference>
<comment type="similarity">
    <text evidence="2">Belongs to the SNF2/RAD54 helicase family.</text>
</comment>
<dbReference type="Pfam" id="PF07647">
    <property type="entry name" value="SAM_2"/>
    <property type="match status" value="1"/>
</dbReference>
<dbReference type="SMART" id="SM00487">
    <property type="entry name" value="DEXDc"/>
    <property type="match status" value="1"/>
</dbReference>
<dbReference type="PROSITE" id="PS50105">
    <property type="entry name" value="SAM_DOMAIN"/>
    <property type="match status" value="1"/>
</dbReference>
<dbReference type="InterPro" id="IPR013761">
    <property type="entry name" value="SAM/pointed_sf"/>
</dbReference>
<dbReference type="PROSITE" id="PS51194">
    <property type="entry name" value="HELICASE_CTER"/>
    <property type="match status" value="1"/>
</dbReference>
<feature type="compositionally biased region" description="Basic residues" evidence="9">
    <location>
        <begin position="777"/>
        <end position="797"/>
    </location>
</feature>
<accession>A0A9P6N4I9</accession>
<dbReference type="InterPro" id="IPR000330">
    <property type="entry name" value="SNF2_N"/>
</dbReference>
<feature type="domain" description="Helicase C-terminal" evidence="12">
    <location>
        <begin position="1638"/>
        <end position="1817"/>
    </location>
</feature>
<feature type="domain" description="Helicase ATP-binding" evidence="11">
    <location>
        <begin position="1287"/>
        <end position="1480"/>
    </location>
</feature>
<feature type="compositionally biased region" description="Acidic residues" evidence="9">
    <location>
        <begin position="695"/>
        <end position="718"/>
    </location>
</feature>
<feature type="compositionally biased region" description="Basic and acidic residues" evidence="9">
    <location>
        <begin position="685"/>
        <end position="694"/>
    </location>
</feature>
<evidence type="ECO:0000256" key="7">
    <source>
        <dbReference type="ARBA" id="ARBA00023125"/>
    </source>
</evidence>
<evidence type="ECO:0000259" key="11">
    <source>
        <dbReference type="PROSITE" id="PS51192"/>
    </source>
</evidence>
<feature type="compositionally biased region" description="Low complexity" evidence="9">
    <location>
        <begin position="230"/>
        <end position="245"/>
    </location>
</feature>
<feature type="compositionally biased region" description="Polar residues" evidence="9">
    <location>
        <begin position="287"/>
        <end position="312"/>
    </location>
</feature>
<feature type="region of interest" description="Disordered" evidence="9">
    <location>
        <begin position="194"/>
        <end position="312"/>
    </location>
</feature>
<evidence type="ECO:0000259" key="10">
    <source>
        <dbReference type="PROSITE" id="PS50105"/>
    </source>
</evidence>
<keyword evidence="5" id="KW-0347">Helicase</keyword>
<dbReference type="GO" id="GO:0005634">
    <property type="term" value="C:nucleus"/>
    <property type="evidence" value="ECO:0007669"/>
    <property type="project" value="UniProtKB-SubCell"/>
</dbReference>
<feature type="region of interest" description="Disordered" evidence="9">
    <location>
        <begin position="523"/>
        <end position="544"/>
    </location>
</feature>
<evidence type="ECO:0000256" key="9">
    <source>
        <dbReference type="SAM" id="MobiDB-lite"/>
    </source>
</evidence>
<dbReference type="Gene3D" id="1.10.150.50">
    <property type="entry name" value="Transcription Factor, Ets-1"/>
    <property type="match status" value="1"/>
</dbReference>
<protein>
    <recommendedName>
        <fullName evidence="15">Snf2 family helicase</fullName>
    </recommendedName>
</protein>
<feature type="compositionally biased region" description="Basic and acidic residues" evidence="9">
    <location>
        <begin position="830"/>
        <end position="840"/>
    </location>
</feature>
<dbReference type="GO" id="GO:0005524">
    <property type="term" value="F:ATP binding"/>
    <property type="evidence" value="ECO:0007669"/>
    <property type="project" value="UniProtKB-KW"/>
</dbReference>
<dbReference type="GO" id="GO:0003677">
    <property type="term" value="F:DNA binding"/>
    <property type="evidence" value="ECO:0007669"/>
    <property type="project" value="UniProtKB-KW"/>
</dbReference>
<dbReference type="InterPro" id="IPR014001">
    <property type="entry name" value="Helicase_ATP-bd"/>
</dbReference>
<evidence type="ECO:0000256" key="3">
    <source>
        <dbReference type="ARBA" id="ARBA00022741"/>
    </source>
</evidence>
<keyword evidence="14" id="KW-1185">Reference proteome</keyword>
<dbReference type="GO" id="GO:0016887">
    <property type="term" value="F:ATP hydrolysis activity"/>
    <property type="evidence" value="ECO:0007669"/>
    <property type="project" value="InterPro"/>
</dbReference>
<feature type="compositionally biased region" description="Low complexity" evidence="9">
    <location>
        <begin position="1915"/>
        <end position="1926"/>
    </location>
</feature>
<dbReference type="CDD" id="cd18007">
    <property type="entry name" value="DEXHc_ATRX-like"/>
    <property type="match status" value="1"/>
</dbReference>
<dbReference type="InterPro" id="IPR001660">
    <property type="entry name" value="SAM"/>
</dbReference>
<feature type="region of interest" description="Disordered" evidence="9">
    <location>
        <begin position="651"/>
        <end position="942"/>
    </location>
</feature>
<evidence type="ECO:0000313" key="14">
    <source>
        <dbReference type="Proteomes" id="UP000703661"/>
    </source>
</evidence>
<sequence length="2151" mass="242758">MDLPVDPLTWGTDDVCKWLKLEFNLGESVLKQFHENDIDGPVLLGDVDHEALKHDLGITSFGQRSKILAKVRMLREPKLNKQDPNNVHLGSPLPAAVMNLKGLGLGLGDYSGIVHNNASPQTYYSDEDKAITLLEKPLRMWEENDKEWIREKSTSSEVGRHDWIDHSEEYNIIMDSTNHLDEDDEPLASRVDRKKRLSVTSPTTALPRNGGFRDHSIQSQPSTGKPISKRITPILITSPISSRLPDQGIRSSAPINATGVAGGPRGIVPTPIATSQPPTPQDLEPALQTTNRSNSASPLTDGSKFANTTGASAKRQQYLTRLGLSLRDIFNMDSPSVDNDSDSEDEWSMTCPQSQRKSIPKGHQMIIQRNMKRILRERPVFEIPDHVIYAPIRRRDRDVPVKVISNMGSGSDSSTYGIYLQQKIKVEWTTLMTGTIHVHFNLVRKSTWDTMLKSKSGKSASLRLDLNSQEYDITSIDFRAITGRTEYKMPVPSKSDDPIYPLYGESDASAYTTDEELYREVAKEEKERSKKRSTSNMAAATKTSVPADTVKELTTKYVTEQKELWDRVSRPTMEKQRSRLYQELLRDSGNVSPLDKMRALHVQLEERLKSIMLAIQETQYKNEKEVRKACQAADRTLAQINFSQWKLDLLSGPAPLPQPEDDQSANSIPETHSRDKTGSSVPSARHPEQSKEETDYISDDEFMIEYEDEEDDEDEDEEEKRQQELDAAFIDDSGMVIGFEPSDLDGYSSGNMDEDVIMDDSNDHSNTLAPIFTSHKNQQKNKNKGKYKKQGKTKKPKNGAGLSKKQRREKMKGGRVLNEASARILSPTTKKLDDVRKGKATDPGPAAHGESRTSRAGSTTAVIDLEDPEPLKSNLATVDRSPAAQTSSKSPISKPENGFKDEDTSQGADEASLPVAGSSEQDSRPPSPSPPPKTLPMKSPDWRKILTDDEDIAKMFRTIRKNMSLGKRVKDKEPYISAWQEYAEWMELDCGDSISLREFLKWKSEGNSTEVYRQKAKEAAAIQAAVACREKKEKEEREARERKERAEAERRAREMADREKEESEEQAIQPDTITIDSDTPKEYDDNDDDDDDDDDDDEGSVMEEGRVNLQSGLSHSNEVRKSSRGRSGGSRQQKKDDGLDSPEEILDISDEAETSTQKVPALNFKKRPRPVRNKFGDPSSESSNPEEEQINPSKHAPRRRVKRAMLDEAEEVLRLRKDAVKNELELKKRIAEQEMRAKIRGSMGPLREGEVLINPGHKKTERGVAIPAFLATKLKPHQIDGIRFLWKNIVMFDGGCILAHSMGLGKTFQVVAFLYVLLREIQAGNKDIPEKLQEGRVLLLMPPIVLDNWDNEFLKWIPEEELHVVNVRRLSIKVKTAQSRILRIEKWYKEGGVFLLGYAMFRELCIGTVSQSVKDQYKMLLQEGPSLIIADEGHTLKSATAKIGVASKHLKSTARVILTGYPLQNRLEEYWCMVDFVRPNFLGDIATFRHNYIRPISDGLYPDSSMIEKKFSSKKLKVLTELIKNFVLRKDQSVLRASLPKKVEFVISCRLSTLQYFLYTSFLPTLGTAPKDLLSNGHILLTICNHPAAFKATLDLTAKKQEKAKAATNNSNDDLKAKSTAELPLVASKEDFINPGEETEDEVAEKEIVDVLSQNKEVASNHWSGSSFIQEKNVNDVSHGYKVKVLLDILTECRNIREKVLVFTRSIPTLATEHNFRSMKLDGDTPIAAGSQGVNLVSASRVVIFDVGWNPSYDEQAIARAFRYGQERKVFVYRLQTFGTWEDKLYKTNLHKLGLSNRVVDKKNIAKTFSKTEMKSYFEPPPETSPIWASDETVEAFFAKPDTEDLVLRKVIQNNREQISLIVPQSELVREKDSDLTEADMIEIQSMIDAEQRRIEAFGQQQQQPNVAGLPQPTPQQHYQVQQQQQRQVPQQQQHYQVQQQQQYYQVQQQQQPYQPQQHQLHYQVQQQRSHPVEQVQQQYMVQYLPTTDGQGSAIQSMQIAQVLKAALDMQLLKNMSPNQSTQSNQTSVDATQALVQTQIHQPPPSRQELHWQGESREDVLERTQRETLASSRARLLQQHHGNEGVSANTTIQMPAGTSSTSTTASAIPYTTPPSVPSINSMLQPIPDLPQVKPISMSMQQSPNQHAHDKV</sequence>
<feature type="compositionally biased region" description="Low complexity" evidence="9">
    <location>
        <begin position="2096"/>
        <end position="2110"/>
    </location>
</feature>
<dbReference type="SMART" id="SM00454">
    <property type="entry name" value="SAM"/>
    <property type="match status" value="1"/>
</dbReference>
<evidence type="ECO:0000256" key="1">
    <source>
        <dbReference type="ARBA" id="ARBA00004123"/>
    </source>
</evidence>
<evidence type="ECO:0000256" key="8">
    <source>
        <dbReference type="ARBA" id="ARBA00023242"/>
    </source>
</evidence>
<dbReference type="Pfam" id="PF00176">
    <property type="entry name" value="SNF2-rel_dom"/>
    <property type="match status" value="1"/>
</dbReference>
<organism evidence="13 14">
    <name type="scientific">Entomortierella chlamydospora</name>
    <dbReference type="NCBI Taxonomy" id="101097"/>
    <lineage>
        <taxon>Eukaryota</taxon>
        <taxon>Fungi</taxon>
        <taxon>Fungi incertae sedis</taxon>
        <taxon>Mucoromycota</taxon>
        <taxon>Mortierellomycotina</taxon>
        <taxon>Mortierellomycetes</taxon>
        <taxon>Mortierellales</taxon>
        <taxon>Mortierellaceae</taxon>
        <taxon>Entomortierella</taxon>
    </lineage>
</organism>
<keyword evidence="6" id="KW-0067">ATP-binding</keyword>
<name>A0A9P6N4I9_9FUNG</name>
<feature type="compositionally biased region" description="Acidic residues" evidence="9">
    <location>
        <begin position="1139"/>
        <end position="1153"/>
    </location>
</feature>
<keyword evidence="7" id="KW-0238">DNA-binding</keyword>
<comment type="caution">
    <text evidence="13">The sequence shown here is derived from an EMBL/GenBank/DDBJ whole genome shotgun (WGS) entry which is preliminary data.</text>
</comment>
<dbReference type="Proteomes" id="UP000703661">
    <property type="component" value="Unassembled WGS sequence"/>
</dbReference>
<dbReference type="InterPro" id="IPR001650">
    <property type="entry name" value="Helicase_C-like"/>
</dbReference>
<dbReference type="Gene3D" id="3.40.50.300">
    <property type="entry name" value="P-loop containing nucleotide triphosphate hydrolases"/>
    <property type="match status" value="2"/>
</dbReference>
<dbReference type="PANTHER" id="PTHR45797">
    <property type="entry name" value="RAD54-LIKE"/>
    <property type="match status" value="1"/>
</dbReference>
<dbReference type="GO" id="GO:0004386">
    <property type="term" value="F:helicase activity"/>
    <property type="evidence" value="ECO:0007669"/>
    <property type="project" value="UniProtKB-KW"/>
</dbReference>
<evidence type="ECO:0000313" key="13">
    <source>
        <dbReference type="EMBL" id="KAG0023593.1"/>
    </source>
</evidence>
<feature type="compositionally biased region" description="Basic and acidic residues" evidence="9">
    <location>
        <begin position="1028"/>
        <end position="1061"/>
    </location>
</feature>
<evidence type="ECO:0000256" key="2">
    <source>
        <dbReference type="ARBA" id="ARBA00007025"/>
    </source>
</evidence>
<dbReference type="SUPFAM" id="SSF47769">
    <property type="entry name" value="SAM/Pointed domain"/>
    <property type="match status" value="1"/>
</dbReference>
<dbReference type="InterPro" id="IPR049730">
    <property type="entry name" value="SNF2/RAD54-like_C"/>
</dbReference>
<dbReference type="InterPro" id="IPR056026">
    <property type="entry name" value="DUF7607"/>
</dbReference>
<feature type="domain" description="SAM" evidence="10">
    <location>
        <begin position="10"/>
        <end position="77"/>
    </location>
</feature>
<dbReference type="Pfam" id="PF24580">
    <property type="entry name" value="DUF7607"/>
    <property type="match status" value="1"/>
</dbReference>
<dbReference type="SUPFAM" id="SSF52540">
    <property type="entry name" value="P-loop containing nucleoside triphosphate hydrolases"/>
    <property type="match status" value="2"/>
</dbReference>
<dbReference type="InterPro" id="IPR038718">
    <property type="entry name" value="SNF2-like_sf"/>
</dbReference>
<dbReference type="PANTHER" id="PTHR45797:SF1">
    <property type="entry name" value="HELICASE ARIP4"/>
    <property type="match status" value="1"/>
</dbReference>
<dbReference type="InterPro" id="IPR044574">
    <property type="entry name" value="ARIP4-like"/>
</dbReference>
<dbReference type="InterPro" id="IPR027417">
    <property type="entry name" value="P-loop_NTPase"/>
</dbReference>
<feature type="region of interest" description="Disordered" evidence="9">
    <location>
        <begin position="334"/>
        <end position="358"/>
    </location>
</feature>
<evidence type="ECO:0000259" key="12">
    <source>
        <dbReference type="PROSITE" id="PS51194"/>
    </source>
</evidence>
<comment type="subcellular location">
    <subcellularLocation>
        <location evidence="1">Nucleus</location>
    </subcellularLocation>
</comment>
<dbReference type="Gene3D" id="3.40.50.10810">
    <property type="entry name" value="Tandem AAA-ATPase domain"/>
    <property type="match status" value="1"/>
</dbReference>
<keyword evidence="8" id="KW-0539">Nucleus</keyword>
<evidence type="ECO:0000256" key="5">
    <source>
        <dbReference type="ARBA" id="ARBA00022806"/>
    </source>
</evidence>
<dbReference type="SMART" id="SM00490">
    <property type="entry name" value="HELICc"/>
    <property type="match status" value="1"/>
</dbReference>
<feature type="region of interest" description="Disordered" evidence="9">
    <location>
        <begin position="1027"/>
        <end position="1201"/>
    </location>
</feature>
<evidence type="ECO:0008006" key="15">
    <source>
        <dbReference type="Google" id="ProtNLM"/>
    </source>
</evidence>
<evidence type="ECO:0000256" key="6">
    <source>
        <dbReference type="ARBA" id="ARBA00022840"/>
    </source>
</evidence>
<feature type="region of interest" description="Disordered" evidence="9">
    <location>
        <begin position="2096"/>
        <end position="2151"/>
    </location>
</feature>
<feature type="region of interest" description="Disordered" evidence="9">
    <location>
        <begin position="1899"/>
        <end position="1926"/>
    </location>
</feature>
<feature type="compositionally biased region" description="Polar residues" evidence="9">
    <location>
        <begin position="534"/>
        <end position="544"/>
    </location>
</feature>
<feature type="compositionally biased region" description="Pro residues" evidence="9">
    <location>
        <begin position="925"/>
        <end position="934"/>
    </location>
</feature>
<evidence type="ECO:0000256" key="4">
    <source>
        <dbReference type="ARBA" id="ARBA00022801"/>
    </source>
</evidence>
<dbReference type="EMBL" id="JAAAID010000050">
    <property type="protein sequence ID" value="KAG0023593.1"/>
    <property type="molecule type" value="Genomic_DNA"/>
</dbReference>